<organism evidence="1 2">
    <name type="scientific">Leptospira bandrabouensis</name>
    <dbReference type="NCBI Taxonomy" id="2484903"/>
    <lineage>
        <taxon>Bacteria</taxon>
        <taxon>Pseudomonadati</taxon>
        <taxon>Spirochaetota</taxon>
        <taxon>Spirochaetia</taxon>
        <taxon>Leptospirales</taxon>
        <taxon>Leptospiraceae</taxon>
        <taxon>Leptospira</taxon>
    </lineage>
</organism>
<name>A0A6H3P3Y4_9LEPT</name>
<sequence length="248" mass="29789">MIEYIYNSLRKLFSADPNKLLEYDRIFSLQFIEKNIKILKFENFEAEYLLYFEKYVNERYLRNEHLKNTYHNFRVNKQIRFTEHFQDELFKILFSLGNQKKKFYHYTSFDSLVSILQNNTIRFSGIAGLNDKSETYYSDYLLNKNIKNPFHHTRIKSFNSKFILSTSLNKDELNQWRLYGDNGSGVSLEFETNFQGNGYYFLFGKIAYGSEIFNIILDLIIGLIQGYNSFAIFNQLSIWKNFVKHEDY</sequence>
<dbReference type="Proteomes" id="UP000297649">
    <property type="component" value="Unassembled WGS sequence"/>
</dbReference>
<dbReference type="EMBL" id="RQHU01000005">
    <property type="protein sequence ID" value="TGN16604.1"/>
    <property type="molecule type" value="Genomic_DNA"/>
</dbReference>
<accession>A0A6H3P3Y4</accession>
<proteinExistence type="predicted"/>
<protein>
    <recommendedName>
        <fullName evidence="3">DUF2971 domain-containing protein</fullName>
    </recommendedName>
</protein>
<dbReference type="AlphaFoldDB" id="A0A6H3P3Y4"/>
<reference evidence="1" key="1">
    <citation type="journal article" date="2019" name="PLoS Negl. Trop. Dis.">
        <title>Revisiting the worldwide diversity of Leptospira species in the environment.</title>
        <authorList>
            <person name="Vincent A.T."/>
            <person name="Schiettekatte O."/>
            <person name="Bourhy P."/>
            <person name="Veyrier F.J."/>
            <person name="Picardeau M."/>
        </authorList>
    </citation>
    <scope>NUCLEOTIDE SEQUENCE [LARGE SCALE GENOMIC DNA]</scope>
    <source>
        <strain evidence="1">201601109</strain>
    </source>
</reference>
<evidence type="ECO:0008006" key="3">
    <source>
        <dbReference type="Google" id="ProtNLM"/>
    </source>
</evidence>
<dbReference type="RefSeq" id="WP_135746198.1">
    <property type="nucleotide sequence ID" value="NZ_JAIZBL010000003.1"/>
</dbReference>
<evidence type="ECO:0000313" key="2">
    <source>
        <dbReference type="Proteomes" id="UP000297649"/>
    </source>
</evidence>
<evidence type="ECO:0000313" key="1">
    <source>
        <dbReference type="EMBL" id="TGN16604.1"/>
    </source>
</evidence>
<gene>
    <name evidence="1" type="ORF">EHR08_10230</name>
</gene>
<comment type="caution">
    <text evidence="1">The sequence shown here is derived from an EMBL/GenBank/DDBJ whole genome shotgun (WGS) entry which is preliminary data.</text>
</comment>
<keyword evidence="2" id="KW-1185">Reference proteome</keyword>
<dbReference type="OrthoDB" id="3034312at2"/>